<sequence>MGRVELKYVKQVGDYLYFRRVIAGRHTYIRLPDPNDPQFSIRYQELLAEREGDGAWAGAGSFKALMAEFRKAPEYRKDINQVTRTNYDRYMGMFAERFGTKMVSSLTPPVVERLRAEMQDTPGKANNYIKVLRVLLAFGIRRGYTTSNAAAGVKMFELGEHKAWPPHVIAAALDKATPMTRLAIITGLCSGQRIGDCIKLRRSWIRDGILELKQGKTKKDVYVPVHPLWQAEIDATEDKAPTILYDRSGKPFASTATVRERVNDLMKIISPGEAFTFHGLRKNATNFLAELGLSAKQIGIITGMSIEMVEHYTRGIESRRIAEGLRETVFGGVIAPLRVVSGKSGGKSRNVPLRKGTENA</sequence>
<dbReference type="SUPFAM" id="SSF56349">
    <property type="entry name" value="DNA breaking-rejoining enzymes"/>
    <property type="match status" value="1"/>
</dbReference>
<dbReference type="STRING" id="1921510.BSL82_00510"/>
<dbReference type="GO" id="GO:0015074">
    <property type="term" value="P:DNA integration"/>
    <property type="evidence" value="ECO:0007669"/>
    <property type="project" value="InterPro"/>
</dbReference>
<evidence type="ECO:0000256" key="2">
    <source>
        <dbReference type="ARBA" id="ARBA00023172"/>
    </source>
</evidence>
<accession>A0A1L3ZQS7</accession>
<evidence type="ECO:0000313" key="5">
    <source>
        <dbReference type="Proteomes" id="UP000182063"/>
    </source>
</evidence>
<evidence type="ECO:0000256" key="1">
    <source>
        <dbReference type="ARBA" id="ARBA00023125"/>
    </source>
</evidence>
<dbReference type="AlphaFoldDB" id="A0A1L3ZQS7"/>
<gene>
    <name evidence="4" type="ORF">BSL82_00510</name>
</gene>
<keyword evidence="5" id="KW-1185">Reference proteome</keyword>
<dbReference type="InterPro" id="IPR010998">
    <property type="entry name" value="Integrase_recombinase_N"/>
</dbReference>
<proteinExistence type="predicted"/>
<dbReference type="OrthoDB" id="7510934at2"/>
<dbReference type="InterPro" id="IPR013762">
    <property type="entry name" value="Integrase-like_cat_sf"/>
</dbReference>
<evidence type="ECO:0000259" key="3">
    <source>
        <dbReference type="Pfam" id="PF00589"/>
    </source>
</evidence>
<dbReference type="GO" id="GO:0003677">
    <property type="term" value="F:DNA binding"/>
    <property type="evidence" value="ECO:0007669"/>
    <property type="project" value="UniProtKB-KW"/>
</dbReference>
<organism evidence="4 5">
    <name type="scientific">Tardibacter chloracetimidivorans</name>
    <dbReference type="NCBI Taxonomy" id="1921510"/>
    <lineage>
        <taxon>Bacteria</taxon>
        <taxon>Pseudomonadati</taxon>
        <taxon>Pseudomonadota</taxon>
        <taxon>Alphaproteobacteria</taxon>
        <taxon>Sphingomonadales</taxon>
        <taxon>Sphingomonadaceae</taxon>
        <taxon>Tardibacter</taxon>
    </lineage>
</organism>
<keyword evidence="2" id="KW-0233">DNA recombination</keyword>
<dbReference type="EMBL" id="CP018221">
    <property type="protein sequence ID" value="API57970.1"/>
    <property type="molecule type" value="Genomic_DNA"/>
</dbReference>
<dbReference type="GO" id="GO:0006310">
    <property type="term" value="P:DNA recombination"/>
    <property type="evidence" value="ECO:0007669"/>
    <property type="project" value="UniProtKB-KW"/>
</dbReference>
<dbReference type="Pfam" id="PF00589">
    <property type="entry name" value="Phage_integrase"/>
    <property type="match status" value="1"/>
</dbReference>
<name>A0A1L3ZQS7_9SPHN</name>
<reference evidence="5" key="1">
    <citation type="submission" date="2016-11" db="EMBL/GenBank/DDBJ databases">
        <title>Complete Genome Sequence of alachlor-degrading Sphingomonas sp. strain JJ-A5.</title>
        <authorList>
            <person name="Lee H."/>
            <person name="Ka J.-O."/>
        </authorList>
    </citation>
    <scope>NUCLEOTIDE SEQUENCE [LARGE SCALE GENOMIC DNA]</scope>
    <source>
        <strain evidence="5">JJ-A5</strain>
    </source>
</reference>
<dbReference type="KEGG" id="sphj:BSL82_00510"/>
<evidence type="ECO:0000313" key="4">
    <source>
        <dbReference type="EMBL" id="API57970.1"/>
    </source>
</evidence>
<feature type="domain" description="Tyr recombinase" evidence="3">
    <location>
        <begin position="180"/>
        <end position="314"/>
    </location>
</feature>
<dbReference type="Gene3D" id="1.10.150.130">
    <property type="match status" value="1"/>
</dbReference>
<dbReference type="Proteomes" id="UP000182063">
    <property type="component" value="Chromosome"/>
</dbReference>
<protein>
    <recommendedName>
        <fullName evidence="3">Tyr recombinase domain-containing protein</fullName>
    </recommendedName>
</protein>
<dbReference type="RefSeq" id="WP_072595546.1">
    <property type="nucleotide sequence ID" value="NZ_CP018221.1"/>
</dbReference>
<dbReference type="InterPro" id="IPR002104">
    <property type="entry name" value="Integrase_catalytic"/>
</dbReference>
<keyword evidence="1" id="KW-0238">DNA-binding</keyword>
<dbReference type="InterPro" id="IPR011010">
    <property type="entry name" value="DNA_brk_join_enz"/>
</dbReference>
<dbReference type="Gene3D" id="1.10.443.10">
    <property type="entry name" value="Intergrase catalytic core"/>
    <property type="match status" value="1"/>
</dbReference>